<dbReference type="Gene3D" id="3.40.50.150">
    <property type="entry name" value="Vaccinia Virus protein VP39"/>
    <property type="match status" value="1"/>
</dbReference>
<dbReference type="SUPFAM" id="SSF53335">
    <property type="entry name" value="S-adenosyl-L-methionine-dependent methyltransferases"/>
    <property type="match status" value="1"/>
</dbReference>
<keyword evidence="2" id="KW-0489">Methyltransferase</keyword>
<gene>
    <name evidence="2" type="primary">ubiE_3</name>
    <name evidence="2" type="ORF">BSF38_01721</name>
</gene>
<keyword evidence="2" id="KW-0808">Transferase</keyword>
<sequence length="311" mass="34698">MAIDSERLDQILPKLACPRCLGSLGRSEGGLTCKACAARYPIHQDRPVLIEDPAGPPRVMSEAHLSNQPPFEFVDWVSKLDGWALNVGAGGTARKLPNCIEMEYSIFRHTDVVGDAHKLPFASESFDAVVTFNTFEHLINPNVAANEIHRVLKPGGRLILHTAFLQPVHEPPYHFYNTTEYGLRNWFRNFHVEDVTVSANFQPGYVLAWLACEIRNAVATNQGEDAGKRFGATTLDEWAAAWSDPARQSGPAWETLRTLPQDTQKRFAAGFQLVATRPKEGAWAEIHHAARSQGHHLRSLASRLKKKTGWF</sequence>
<evidence type="ECO:0000313" key="3">
    <source>
        <dbReference type="Proteomes" id="UP000186309"/>
    </source>
</evidence>
<dbReference type="AlphaFoldDB" id="A0A1U7CMS5"/>
<dbReference type="Gene3D" id="2.20.25.10">
    <property type="match status" value="1"/>
</dbReference>
<dbReference type="PANTHER" id="PTHR43591">
    <property type="entry name" value="METHYLTRANSFERASE"/>
    <property type="match status" value="1"/>
</dbReference>
<feature type="domain" description="Methyltransferase type 11" evidence="1">
    <location>
        <begin position="112"/>
        <end position="160"/>
    </location>
</feature>
<proteinExistence type="predicted"/>
<dbReference type="RefSeq" id="WP_076344760.1">
    <property type="nucleotide sequence ID" value="NZ_CP019082.1"/>
</dbReference>
<reference evidence="3" key="1">
    <citation type="submission" date="2016-12" db="EMBL/GenBank/DDBJ databases">
        <title>Comparative genomics of four Isosphaeraceae planctomycetes: a common pool of plasmids and glycoside hydrolase genes.</title>
        <authorList>
            <person name="Ivanova A."/>
        </authorList>
    </citation>
    <scope>NUCLEOTIDE SEQUENCE [LARGE SCALE GENOMIC DNA]</scope>
    <source>
        <strain evidence="3">PX4</strain>
    </source>
</reference>
<protein>
    <submittedName>
        <fullName evidence="2">Ubiquinone/menaquinone biosynthesis C-methyltransferase UbiE</fullName>
        <ecNumber evidence="2">2.1.1.163</ecNumber>
    </submittedName>
</protein>
<dbReference type="Pfam" id="PF08241">
    <property type="entry name" value="Methyltransf_11"/>
    <property type="match status" value="1"/>
</dbReference>
<evidence type="ECO:0000259" key="1">
    <source>
        <dbReference type="Pfam" id="PF08241"/>
    </source>
</evidence>
<keyword evidence="3" id="KW-1185">Reference proteome</keyword>
<dbReference type="GO" id="GO:0043770">
    <property type="term" value="F:demethylmenaquinone methyltransferase activity"/>
    <property type="evidence" value="ECO:0007669"/>
    <property type="project" value="UniProtKB-EC"/>
</dbReference>
<organism evidence="2 3">
    <name type="scientific">Paludisphaera borealis</name>
    <dbReference type="NCBI Taxonomy" id="1387353"/>
    <lineage>
        <taxon>Bacteria</taxon>
        <taxon>Pseudomonadati</taxon>
        <taxon>Planctomycetota</taxon>
        <taxon>Planctomycetia</taxon>
        <taxon>Isosphaerales</taxon>
        <taxon>Isosphaeraceae</taxon>
        <taxon>Paludisphaera</taxon>
    </lineage>
</organism>
<dbReference type="Pfam" id="PF03966">
    <property type="entry name" value="Trm112p"/>
    <property type="match status" value="1"/>
</dbReference>
<accession>A0A1U7CMS5</accession>
<dbReference type="InterPro" id="IPR013216">
    <property type="entry name" value="Methyltransf_11"/>
</dbReference>
<dbReference type="CDD" id="cd02440">
    <property type="entry name" value="AdoMet_MTases"/>
    <property type="match status" value="1"/>
</dbReference>
<name>A0A1U7CMS5_9BACT</name>
<dbReference type="STRING" id="1387353.BSF38_01721"/>
<dbReference type="GO" id="GO:0032259">
    <property type="term" value="P:methylation"/>
    <property type="evidence" value="ECO:0007669"/>
    <property type="project" value="UniProtKB-KW"/>
</dbReference>
<dbReference type="InterPro" id="IPR029063">
    <property type="entry name" value="SAM-dependent_MTases_sf"/>
</dbReference>
<dbReference type="Proteomes" id="UP000186309">
    <property type="component" value="Chromosome"/>
</dbReference>
<dbReference type="InterPro" id="IPR005651">
    <property type="entry name" value="Trm112-like"/>
</dbReference>
<dbReference type="GO" id="GO:0008757">
    <property type="term" value="F:S-adenosylmethionine-dependent methyltransferase activity"/>
    <property type="evidence" value="ECO:0007669"/>
    <property type="project" value="InterPro"/>
</dbReference>
<keyword evidence="2" id="KW-0830">Ubiquinone</keyword>
<evidence type="ECO:0000313" key="2">
    <source>
        <dbReference type="EMBL" id="APW60254.1"/>
    </source>
</evidence>
<dbReference type="KEGG" id="pbor:BSF38_01721"/>
<dbReference type="EC" id="2.1.1.163" evidence="2"/>
<dbReference type="OrthoDB" id="161159at2"/>
<dbReference type="EMBL" id="CP019082">
    <property type="protein sequence ID" value="APW60254.1"/>
    <property type="molecule type" value="Genomic_DNA"/>
</dbReference>
<dbReference type="SUPFAM" id="SSF158997">
    <property type="entry name" value="Trm112p-like"/>
    <property type="match status" value="1"/>
</dbReference>